<feature type="binding site" evidence="3">
    <location>
        <position position="119"/>
    </location>
    <ligand>
        <name>Zn(2+)</name>
        <dbReference type="ChEBI" id="CHEBI:29105"/>
        <label>2</label>
    </ligand>
</feature>
<gene>
    <name evidence="4" type="ORF">AE618_09180</name>
</gene>
<comment type="cofactor">
    <cofactor evidence="3">
        <name>Zn(2+)</name>
        <dbReference type="ChEBI" id="CHEBI:29105"/>
    </cofactor>
    <text evidence="3">Binds 2 Zn(2+) ions per subunit.</text>
</comment>
<feature type="binding site" evidence="3">
    <location>
        <position position="73"/>
    </location>
    <ligand>
        <name>Zn(2+)</name>
        <dbReference type="ChEBI" id="CHEBI:29105"/>
        <label>1</label>
    </ligand>
</feature>
<name>A0A0N1N2I3_9HYPH</name>
<dbReference type="Proteomes" id="UP000037822">
    <property type="component" value="Unassembled WGS sequence"/>
</dbReference>
<keyword evidence="5" id="KW-1185">Reference proteome</keyword>
<dbReference type="GO" id="GO:0016813">
    <property type="term" value="F:hydrolase activity, acting on carbon-nitrogen (but not peptide) bonds, in linear amidines"/>
    <property type="evidence" value="ECO:0007669"/>
    <property type="project" value="InterPro"/>
</dbReference>
<proteinExistence type="inferred from homology"/>
<accession>A0A0N1N2I3</accession>
<dbReference type="NCBIfam" id="TIGR01879">
    <property type="entry name" value="hydantase"/>
    <property type="match status" value="1"/>
</dbReference>
<feature type="binding site" evidence="3">
    <location>
        <position position="84"/>
    </location>
    <ligand>
        <name>Zn(2+)</name>
        <dbReference type="ChEBI" id="CHEBI:29105"/>
        <label>1</label>
    </ligand>
</feature>
<evidence type="ECO:0000313" key="5">
    <source>
        <dbReference type="Proteomes" id="UP000037822"/>
    </source>
</evidence>
<dbReference type="Pfam" id="PF01546">
    <property type="entry name" value="Peptidase_M20"/>
    <property type="match status" value="1"/>
</dbReference>
<evidence type="ECO:0000256" key="1">
    <source>
        <dbReference type="ARBA" id="ARBA00006153"/>
    </source>
</evidence>
<comment type="caution">
    <text evidence="4">The sequence shown here is derived from an EMBL/GenBank/DDBJ whole genome shotgun (WGS) entry which is preliminary data.</text>
</comment>
<protein>
    <submittedName>
        <fullName evidence="4">Allantoate amidohydrolase</fullName>
    </submittedName>
</protein>
<feature type="binding site" evidence="3">
    <location>
        <position position="186"/>
    </location>
    <ligand>
        <name>Zn(2+)</name>
        <dbReference type="ChEBI" id="CHEBI:29105"/>
        <label>1</label>
    </ligand>
</feature>
<dbReference type="Gene3D" id="3.30.70.360">
    <property type="match status" value="1"/>
</dbReference>
<comment type="similarity">
    <text evidence="1">Belongs to the peptidase M20 family.</text>
</comment>
<keyword evidence="3" id="KW-0862">Zinc</keyword>
<dbReference type="InterPro" id="IPR036264">
    <property type="entry name" value="Bact_exopeptidase_dim_dom"/>
</dbReference>
<dbReference type="GO" id="GO:0046872">
    <property type="term" value="F:metal ion binding"/>
    <property type="evidence" value="ECO:0007669"/>
    <property type="project" value="UniProtKB-KW"/>
</dbReference>
<dbReference type="SUPFAM" id="SSF55031">
    <property type="entry name" value="Bacterial exopeptidase dimerisation domain"/>
    <property type="match status" value="1"/>
</dbReference>
<feature type="binding site" evidence="3">
    <location>
        <position position="84"/>
    </location>
    <ligand>
        <name>Zn(2+)</name>
        <dbReference type="ChEBI" id="CHEBI:29105"/>
        <label>2</label>
    </ligand>
</feature>
<dbReference type="PATRIC" id="fig|1526658.3.peg.5324"/>
<dbReference type="PANTHER" id="PTHR32494:SF5">
    <property type="entry name" value="ALLANTOATE AMIDOHYDROLASE"/>
    <property type="match status" value="1"/>
</dbReference>
<dbReference type="AlphaFoldDB" id="A0A0N1N2I3"/>
<dbReference type="InterPro" id="IPR002933">
    <property type="entry name" value="Peptidase_M20"/>
</dbReference>
<evidence type="ECO:0000256" key="3">
    <source>
        <dbReference type="PIRSR" id="PIRSR001235-1"/>
    </source>
</evidence>
<dbReference type="Gene3D" id="3.40.630.10">
    <property type="entry name" value="Zn peptidases"/>
    <property type="match status" value="1"/>
</dbReference>
<keyword evidence="3" id="KW-0479">Metal-binding</keyword>
<evidence type="ECO:0000256" key="2">
    <source>
        <dbReference type="ARBA" id="ARBA00022801"/>
    </source>
</evidence>
<reference evidence="4 5" key="1">
    <citation type="submission" date="2015-07" db="EMBL/GenBank/DDBJ databases">
        <title>Whole genome sequencing of Bosea vaviloviae isolated from cave pool.</title>
        <authorList>
            <person name="Tan N.E.H."/>
            <person name="Lee Y.P."/>
            <person name="Gan H.M."/>
            <person name="Barton H."/>
            <person name="Savka M.A."/>
        </authorList>
    </citation>
    <scope>NUCLEOTIDE SEQUENCE [LARGE SCALE GENOMIC DNA]</scope>
    <source>
        <strain evidence="4 5">SD260</strain>
    </source>
</reference>
<keyword evidence="2 4" id="KW-0378">Hydrolase</keyword>
<evidence type="ECO:0000313" key="4">
    <source>
        <dbReference type="EMBL" id="KPH81322.1"/>
    </source>
</evidence>
<dbReference type="PIRSF" id="PIRSF001235">
    <property type="entry name" value="Amidase_carbamoylase"/>
    <property type="match status" value="1"/>
</dbReference>
<sequence>MVERLFETLAAGSQGHPGIMRDTYGAGENFGHEVMVEAASRSGLDVTTDAAANTYATWRGTDADAPTILMGSHLDSVPHGGNFDGAAGVIAGLATIAALRALGLRPQRDVTVMGVRAEESVWFQVSYIGSRSALGTLPDGALEATRIDTRRSLAQHMRECGGDPDALRRGERALDPQRIRAFLEVHIEQAPSLFEAGHPIAVCTGIPGNVRYPDARIVGRHDHVGTPRRFRRDAAMAGMELAHALDEIWAEHEAKGIQIAVTFGRFHTNVELHGMTTVPGEFQFSLDMRAYDEAILAGIETRMHEAIRRIEAQRRVTFELGQRASAAVGLVDPAIRAALTAGAERLAISSIPLGSPASHDSAAFAAAGVPVAMLFVRNEHGSHNPKEAMEIDDFMDAAAVMALWVAENA</sequence>
<dbReference type="EMBL" id="LGSZ01000031">
    <property type="protein sequence ID" value="KPH81322.1"/>
    <property type="molecule type" value="Genomic_DNA"/>
</dbReference>
<dbReference type="SUPFAM" id="SSF53187">
    <property type="entry name" value="Zn-dependent exopeptidases"/>
    <property type="match status" value="1"/>
</dbReference>
<organism evidence="4 5">
    <name type="scientific">Bosea vaviloviae</name>
    <dbReference type="NCBI Taxonomy" id="1526658"/>
    <lineage>
        <taxon>Bacteria</taxon>
        <taxon>Pseudomonadati</taxon>
        <taxon>Pseudomonadota</taxon>
        <taxon>Alphaproteobacteria</taxon>
        <taxon>Hyphomicrobiales</taxon>
        <taxon>Boseaceae</taxon>
        <taxon>Bosea</taxon>
    </lineage>
</organism>
<dbReference type="InterPro" id="IPR010158">
    <property type="entry name" value="Amidase_Cbmase"/>
</dbReference>
<feature type="binding site" evidence="3">
    <location>
        <position position="383"/>
    </location>
    <ligand>
        <name>Zn(2+)</name>
        <dbReference type="ChEBI" id="CHEBI:29105"/>
        <label>2</label>
    </ligand>
</feature>
<dbReference type="PANTHER" id="PTHR32494">
    <property type="entry name" value="ALLANTOATE DEIMINASE-RELATED"/>
    <property type="match status" value="1"/>
</dbReference>